<evidence type="ECO:0000256" key="2">
    <source>
        <dbReference type="PROSITE-ProRule" id="PRU00339"/>
    </source>
</evidence>
<name>A0A7S9HE39_9ALTE</name>
<sequence>MEKFPPPKPVNELSVLIIDNQGLVHDQVSSAFKEVGITRISNALNAYHALRLCEKSVYDFVLIAFNISHDKDGFHLFEELKHHQFISEQTTVIFLSAETSPELVNCIMEMQPDDFWVKPLNRKHIEDRLIHLIAIRSKLHKLLHCLHHHDYSTAIYYAQRQLNDPNVLEFHPRLRRIIGECLMQLREYSEAEAYYLNLLKQSDHPWMHVGLVKALLKQNNLETAEPLIEDLLGRRDTQFQTLDLLAQYHLEKEQYEQAYEHVKQASLLAPRNIERNKRLWDLARLNHDKTGQLSAVQNMARYARNSIHDSPELTLNVIRATLDLACGLSQPEADKWLLKVDQELERLGRNATLESQLEAPLSVIRARMLCLQKNKQGAEAIMKQKKPELVGESMEDNLDKMKAFHELGMKEHCLALLDKLRAKIEGDTFSSQVVDEYLKQEEIERREISFTTKELKEMAAVNYKENRMLPAFNNLQQALTLSPENRQIAFSLLKVLVQLRKKEPLNDAQTQALDRASRLLWQEHLPASQVEKRDEYFALLQVDTAALEHQLDDAEGLAAGALNALTNA</sequence>
<evidence type="ECO:0000256" key="1">
    <source>
        <dbReference type="PROSITE-ProRule" id="PRU00169"/>
    </source>
</evidence>
<dbReference type="Proteomes" id="UP000595095">
    <property type="component" value="Chromosome"/>
</dbReference>
<evidence type="ECO:0000313" key="5">
    <source>
        <dbReference type="Proteomes" id="UP000595095"/>
    </source>
</evidence>
<dbReference type="EMBL" id="CP064795">
    <property type="protein sequence ID" value="QPG06799.1"/>
    <property type="molecule type" value="Genomic_DNA"/>
</dbReference>
<comment type="caution">
    <text evidence="1">Lacks conserved residue(s) required for the propagation of feature annotation.</text>
</comment>
<reference evidence="4 5" key="1">
    <citation type="submission" date="2020-11" db="EMBL/GenBank/DDBJ databases">
        <title>Complete genome sequence for Salinimonas sp. strain G2-b.</title>
        <authorList>
            <person name="Park S.-J."/>
        </authorList>
    </citation>
    <scope>NUCLEOTIDE SEQUENCE [LARGE SCALE GENOMIC DNA]</scope>
    <source>
        <strain evidence="4 5">G2-b</strain>
    </source>
</reference>
<proteinExistence type="predicted"/>
<evidence type="ECO:0000259" key="3">
    <source>
        <dbReference type="PROSITE" id="PS50110"/>
    </source>
</evidence>
<accession>A0A7S9HE39</accession>
<keyword evidence="5" id="KW-1185">Reference proteome</keyword>
<dbReference type="SMART" id="SM00448">
    <property type="entry name" value="REC"/>
    <property type="match status" value="1"/>
</dbReference>
<dbReference type="PROSITE" id="PS50110">
    <property type="entry name" value="RESPONSE_REGULATORY"/>
    <property type="match status" value="1"/>
</dbReference>
<organism evidence="4 5">
    <name type="scientific">Salinimonas marina</name>
    <dbReference type="NCBI Taxonomy" id="2785918"/>
    <lineage>
        <taxon>Bacteria</taxon>
        <taxon>Pseudomonadati</taxon>
        <taxon>Pseudomonadota</taxon>
        <taxon>Gammaproteobacteria</taxon>
        <taxon>Alteromonadales</taxon>
        <taxon>Alteromonadaceae</taxon>
        <taxon>Alteromonas/Salinimonas group</taxon>
        <taxon>Salinimonas</taxon>
    </lineage>
</organism>
<dbReference type="InterPro" id="IPR011990">
    <property type="entry name" value="TPR-like_helical_dom_sf"/>
</dbReference>
<dbReference type="KEGG" id="smaa:IT774_06605"/>
<protein>
    <submittedName>
        <fullName evidence="4">Response regulator</fullName>
    </submittedName>
</protein>
<dbReference type="SUPFAM" id="SSF48452">
    <property type="entry name" value="TPR-like"/>
    <property type="match status" value="1"/>
</dbReference>
<dbReference type="GO" id="GO:0000160">
    <property type="term" value="P:phosphorelay signal transduction system"/>
    <property type="evidence" value="ECO:0007669"/>
    <property type="project" value="InterPro"/>
</dbReference>
<dbReference type="PROSITE" id="PS50005">
    <property type="entry name" value="TPR"/>
    <property type="match status" value="1"/>
</dbReference>
<dbReference type="Gene3D" id="1.25.40.10">
    <property type="entry name" value="Tetratricopeptide repeat domain"/>
    <property type="match status" value="1"/>
</dbReference>
<dbReference type="InterPro" id="IPR011006">
    <property type="entry name" value="CheY-like_superfamily"/>
</dbReference>
<dbReference type="InterPro" id="IPR001789">
    <property type="entry name" value="Sig_transdc_resp-reg_receiver"/>
</dbReference>
<keyword evidence="2" id="KW-0802">TPR repeat</keyword>
<evidence type="ECO:0000313" key="4">
    <source>
        <dbReference type="EMBL" id="QPG06799.1"/>
    </source>
</evidence>
<dbReference type="RefSeq" id="WP_195811874.1">
    <property type="nucleotide sequence ID" value="NZ_CP064795.1"/>
</dbReference>
<feature type="repeat" description="TPR" evidence="2">
    <location>
        <begin position="239"/>
        <end position="272"/>
    </location>
</feature>
<dbReference type="SUPFAM" id="SSF52172">
    <property type="entry name" value="CheY-like"/>
    <property type="match status" value="1"/>
</dbReference>
<dbReference type="Gene3D" id="3.40.50.2300">
    <property type="match status" value="1"/>
</dbReference>
<feature type="domain" description="Response regulatory" evidence="3">
    <location>
        <begin position="14"/>
        <end position="133"/>
    </location>
</feature>
<dbReference type="AlphaFoldDB" id="A0A7S9HE39"/>
<dbReference type="InterPro" id="IPR019734">
    <property type="entry name" value="TPR_rpt"/>
</dbReference>
<gene>
    <name evidence="4" type="ORF">IT774_06605</name>
</gene>
<dbReference type="Pfam" id="PF00072">
    <property type="entry name" value="Response_reg"/>
    <property type="match status" value="1"/>
</dbReference>
<dbReference type="SMART" id="SM00028">
    <property type="entry name" value="TPR"/>
    <property type="match status" value="3"/>
</dbReference>